<dbReference type="InterPro" id="IPR036510">
    <property type="entry name" value="Ribosomal_bS20_sf"/>
</dbReference>
<evidence type="ECO:0000256" key="5">
    <source>
        <dbReference type="ARBA" id="ARBA00022980"/>
    </source>
</evidence>
<dbReference type="AlphaFoldDB" id="A0A953IDV3"/>
<evidence type="ECO:0000313" key="10">
    <source>
        <dbReference type="Proteomes" id="UP000732377"/>
    </source>
</evidence>
<dbReference type="InterPro" id="IPR002583">
    <property type="entry name" value="Ribosomal_bS20"/>
</dbReference>
<proteinExistence type="inferred from homology"/>
<dbReference type="PANTHER" id="PTHR33398">
    <property type="entry name" value="30S RIBOSOMAL PROTEIN S20"/>
    <property type="match status" value="1"/>
</dbReference>
<reference evidence="9" key="1">
    <citation type="submission" date="2017-11" db="EMBL/GenBank/DDBJ databases">
        <title>Three new genomes from thermophilic consortium.</title>
        <authorList>
            <person name="Quaggio R."/>
            <person name="Amgarten D."/>
            <person name="Setubal J.C."/>
        </authorList>
    </citation>
    <scope>NUCLEOTIDE SEQUENCE</scope>
    <source>
        <strain evidence="9">ZCTH01-B2</strain>
    </source>
</reference>
<dbReference type="FunFam" id="1.20.58.110:FF:000001">
    <property type="entry name" value="30S ribosomal protein S20"/>
    <property type="match status" value="1"/>
</dbReference>
<keyword evidence="3 8" id="KW-0699">rRNA-binding</keyword>
<keyword evidence="4 8" id="KW-0694">RNA-binding</keyword>
<evidence type="ECO:0000256" key="2">
    <source>
        <dbReference type="ARBA" id="ARBA00007634"/>
    </source>
</evidence>
<dbReference type="RefSeq" id="WP_011194610.1">
    <property type="nucleotide sequence ID" value="NZ_JACSIR010000088.1"/>
</dbReference>
<dbReference type="SMR" id="A0A953IDV3"/>
<dbReference type="OMA" id="KRCFSAC"/>
<sequence>MANTRSAKKRALVAAKRTARNKMVKSSLRTAIRKFREALGTENAPILLNRAFSALDRAASKGVIHKNTAARKKARLAKALAKATAAQAVAAANE</sequence>
<dbReference type="NCBIfam" id="TIGR00029">
    <property type="entry name" value="S20"/>
    <property type="match status" value="1"/>
</dbReference>
<dbReference type="Gene3D" id="1.20.58.110">
    <property type="entry name" value="Ribosomal protein S20"/>
    <property type="match status" value="1"/>
</dbReference>
<evidence type="ECO:0000256" key="7">
    <source>
        <dbReference type="ARBA" id="ARBA00035136"/>
    </source>
</evidence>
<evidence type="ECO:0000256" key="6">
    <source>
        <dbReference type="ARBA" id="ARBA00023274"/>
    </source>
</evidence>
<comment type="caution">
    <text evidence="9">The sequence shown here is derived from an EMBL/GenBank/DDBJ whole genome shotgun (WGS) entry which is preliminary data.</text>
</comment>
<dbReference type="GO" id="GO:0003735">
    <property type="term" value="F:structural constituent of ribosome"/>
    <property type="evidence" value="ECO:0007669"/>
    <property type="project" value="InterPro"/>
</dbReference>
<dbReference type="PANTHER" id="PTHR33398:SF1">
    <property type="entry name" value="SMALL RIBOSOMAL SUBUNIT PROTEIN BS20C"/>
    <property type="match status" value="1"/>
</dbReference>
<keyword evidence="6 8" id="KW-0687">Ribonucleoprotein</keyword>
<name>A0A953IDV3_SYMTR</name>
<dbReference type="GO" id="GO:0005829">
    <property type="term" value="C:cytosol"/>
    <property type="evidence" value="ECO:0007669"/>
    <property type="project" value="TreeGrafter"/>
</dbReference>
<protein>
    <recommendedName>
        <fullName evidence="7 8">Small ribosomal subunit protein bS20</fullName>
    </recommendedName>
</protein>
<gene>
    <name evidence="8" type="primary">rpsT</name>
    <name evidence="9" type="ORF">CWE10_10020</name>
</gene>
<accession>A0A953IDV3</accession>
<dbReference type="Proteomes" id="UP000732377">
    <property type="component" value="Unassembled WGS sequence"/>
</dbReference>
<evidence type="ECO:0000256" key="3">
    <source>
        <dbReference type="ARBA" id="ARBA00022730"/>
    </source>
</evidence>
<dbReference type="SUPFAM" id="SSF46992">
    <property type="entry name" value="Ribosomal protein S20"/>
    <property type="match status" value="1"/>
</dbReference>
<comment type="similarity">
    <text evidence="2 8">Belongs to the bacterial ribosomal protein bS20 family.</text>
</comment>
<dbReference type="HAMAP" id="MF_00500">
    <property type="entry name" value="Ribosomal_bS20"/>
    <property type="match status" value="1"/>
</dbReference>
<dbReference type="EMBL" id="PIUK01000087">
    <property type="protein sequence ID" value="MBY6276535.1"/>
    <property type="molecule type" value="Genomic_DNA"/>
</dbReference>
<comment type="function">
    <text evidence="1 8">Binds directly to 16S ribosomal RNA.</text>
</comment>
<evidence type="ECO:0000256" key="1">
    <source>
        <dbReference type="ARBA" id="ARBA00003134"/>
    </source>
</evidence>
<organism evidence="9 10">
    <name type="scientific">Symbiobacterium thermophilum</name>
    <dbReference type="NCBI Taxonomy" id="2734"/>
    <lineage>
        <taxon>Bacteria</taxon>
        <taxon>Bacillati</taxon>
        <taxon>Bacillota</taxon>
        <taxon>Clostridia</taxon>
        <taxon>Eubacteriales</taxon>
        <taxon>Symbiobacteriaceae</taxon>
        <taxon>Symbiobacterium</taxon>
    </lineage>
</organism>
<evidence type="ECO:0000256" key="4">
    <source>
        <dbReference type="ARBA" id="ARBA00022884"/>
    </source>
</evidence>
<dbReference type="GO" id="GO:0015935">
    <property type="term" value="C:small ribosomal subunit"/>
    <property type="evidence" value="ECO:0007669"/>
    <property type="project" value="TreeGrafter"/>
</dbReference>
<dbReference type="Pfam" id="PF01649">
    <property type="entry name" value="Ribosomal_S20p"/>
    <property type="match status" value="1"/>
</dbReference>
<evidence type="ECO:0000256" key="8">
    <source>
        <dbReference type="HAMAP-Rule" id="MF_00500"/>
    </source>
</evidence>
<keyword evidence="5 8" id="KW-0689">Ribosomal protein</keyword>
<dbReference type="GO" id="GO:0006412">
    <property type="term" value="P:translation"/>
    <property type="evidence" value="ECO:0007669"/>
    <property type="project" value="UniProtKB-UniRule"/>
</dbReference>
<evidence type="ECO:0000313" key="9">
    <source>
        <dbReference type="EMBL" id="MBY6276535.1"/>
    </source>
</evidence>
<dbReference type="GO" id="GO:0070181">
    <property type="term" value="F:small ribosomal subunit rRNA binding"/>
    <property type="evidence" value="ECO:0007669"/>
    <property type="project" value="TreeGrafter"/>
</dbReference>